<organism evidence="2 3">
    <name type="scientific">Anopheles christyi</name>
    <dbReference type="NCBI Taxonomy" id="43041"/>
    <lineage>
        <taxon>Eukaryota</taxon>
        <taxon>Metazoa</taxon>
        <taxon>Ecdysozoa</taxon>
        <taxon>Arthropoda</taxon>
        <taxon>Hexapoda</taxon>
        <taxon>Insecta</taxon>
        <taxon>Pterygota</taxon>
        <taxon>Neoptera</taxon>
        <taxon>Endopterygota</taxon>
        <taxon>Diptera</taxon>
        <taxon>Nematocera</taxon>
        <taxon>Culicoidea</taxon>
        <taxon>Culicidae</taxon>
        <taxon>Anophelinae</taxon>
        <taxon>Anopheles</taxon>
    </lineage>
</organism>
<accession>A0A182K7Y7</accession>
<protein>
    <submittedName>
        <fullName evidence="2">Uncharacterized protein</fullName>
    </submittedName>
</protein>
<feature type="region of interest" description="Disordered" evidence="1">
    <location>
        <begin position="217"/>
        <end position="265"/>
    </location>
</feature>
<feature type="compositionally biased region" description="Low complexity" evidence="1">
    <location>
        <begin position="237"/>
        <end position="250"/>
    </location>
</feature>
<dbReference type="PANTHER" id="PTHR13270">
    <property type="entry name" value="PROTEIN C20ORF116-RELATED"/>
    <property type="match status" value="1"/>
</dbReference>
<reference evidence="3" key="1">
    <citation type="submission" date="2013-03" db="EMBL/GenBank/DDBJ databases">
        <title>The Genome Sequence of Anopheles christyi ACHKN1017.</title>
        <authorList>
            <consortium name="The Broad Institute Genomics Platform"/>
            <person name="Neafsey D.E."/>
            <person name="Besansky N."/>
            <person name="Walker B."/>
            <person name="Young S.K."/>
            <person name="Zeng Q."/>
            <person name="Gargeya S."/>
            <person name="Fitzgerald M."/>
            <person name="Haas B."/>
            <person name="Abouelleil A."/>
            <person name="Allen A.W."/>
            <person name="Alvarado L."/>
            <person name="Arachchi H.M."/>
            <person name="Berlin A.M."/>
            <person name="Chapman S.B."/>
            <person name="Gainer-Dewar J."/>
            <person name="Goldberg J."/>
            <person name="Griggs A."/>
            <person name="Gujja S."/>
            <person name="Hansen M."/>
            <person name="Howarth C."/>
            <person name="Imamovic A."/>
            <person name="Ireland A."/>
            <person name="Larimer J."/>
            <person name="McCowan C."/>
            <person name="Murphy C."/>
            <person name="Pearson M."/>
            <person name="Poon T.W."/>
            <person name="Priest M."/>
            <person name="Roberts A."/>
            <person name="Saif S."/>
            <person name="Shea T."/>
            <person name="Sisk P."/>
            <person name="Sykes S."/>
            <person name="Wortman J."/>
            <person name="Nusbaum C."/>
            <person name="Birren B."/>
        </authorList>
    </citation>
    <scope>NUCLEOTIDE SEQUENCE [LARGE SCALE GENOMIC DNA]</scope>
    <source>
        <strain evidence="3">ACHKN1017</strain>
    </source>
</reference>
<feature type="compositionally biased region" description="Low complexity" evidence="1">
    <location>
        <begin position="94"/>
        <end position="141"/>
    </location>
</feature>
<evidence type="ECO:0000313" key="2">
    <source>
        <dbReference type="EnsemblMetazoa" id="ACHR006872-PA"/>
    </source>
</evidence>
<keyword evidence="3" id="KW-1185">Reference proteome</keyword>
<feature type="region of interest" description="Disordered" evidence="1">
    <location>
        <begin position="78"/>
        <end position="143"/>
    </location>
</feature>
<dbReference type="VEuPathDB" id="VectorBase:ACHR006872"/>
<dbReference type="EnsemblMetazoa" id="ACHR006872-RA">
    <property type="protein sequence ID" value="ACHR006872-PA"/>
    <property type="gene ID" value="ACHR006872"/>
</dbReference>
<dbReference type="AlphaFoldDB" id="A0A182K7Y7"/>
<dbReference type="STRING" id="43041.A0A182K7Y7"/>
<reference evidence="2" key="2">
    <citation type="submission" date="2020-05" db="UniProtKB">
        <authorList>
            <consortium name="EnsemblMetazoa"/>
        </authorList>
    </citation>
    <scope>IDENTIFICATION</scope>
    <source>
        <strain evidence="2">ACHKN1017</strain>
    </source>
</reference>
<evidence type="ECO:0000313" key="3">
    <source>
        <dbReference type="Proteomes" id="UP000075881"/>
    </source>
</evidence>
<dbReference type="Proteomes" id="UP000075881">
    <property type="component" value="Unassembled WGS sequence"/>
</dbReference>
<proteinExistence type="predicted"/>
<name>A0A182K7Y7_9DIPT</name>
<dbReference type="PANTHER" id="PTHR13270:SF13">
    <property type="entry name" value="LIMPET, ISOFORM K"/>
    <property type="match status" value="1"/>
</dbReference>
<evidence type="ECO:0000256" key="1">
    <source>
        <dbReference type="SAM" id="MobiDB-lite"/>
    </source>
</evidence>
<sequence>MQEKCKPIYYTGKLEGRTVEYSRPGGGLDYHNSPLIGEIAAGGDYSQFHRSIDQLRSLNERGILGSAPNTQLTVTFTPIQNNGNNPPILGYNHPQQQQQQQQQPQHPLSTVQQQLSHQQHSQLPQHHLQQQQQQQQQQPQQNQKPFLSNGIVTHHEFSLKPSNGLNTVGVVPGNISLAVNGLLVGSNGVPLVDDRLNSGHLGVDSGNHCGPNASVNPATISSTQRANAGGSGGGGVVANSVPPNAQSGPAAVGGGVNAGGAPNSSSDQIDLELKQFIVEKKEQLDNSCPPSPANGVLLMQQQTQQQQQLLEDEDDLLDDKDSKVSGWCLVPVGVHGYIKQR</sequence>